<comment type="caution">
    <text evidence="1">The sequence shown here is derived from an EMBL/GenBank/DDBJ whole genome shotgun (WGS) entry which is preliminary data.</text>
</comment>
<sequence length="57" mass="5423">ASFGKTSDGGGIDIEAWNGSACGSGGATLVSSRFCSGSASLGCISNLAAALRSIGEP</sequence>
<name>K0RT54_THAOC</name>
<organism evidence="1 2">
    <name type="scientific">Thalassiosira oceanica</name>
    <name type="common">Marine diatom</name>
    <dbReference type="NCBI Taxonomy" id="159749"/>
    <lineage>
        <taxon>Eukaryota</taxon>
        <taxon>Sar</taxon>
        <taxon>Stramenopiles</taxon>
        <taxon>Ochrophyta</taxon>
        <taxon>Bacillariophyta</taxon>
        <taxon>Coscinodiscophyceae</taxon>
        <taxon>Thalassiosirophycidae</taxon>
        <taxon>Thalassiosirales</taxon>
        <taxon>Thalassiosiraceae</taxon>
        <taxon>Thalassiosira</taxon>
    </lineage>
</organism>
<dbReference type="AlphaFoldDB" id="K0RT54"/>
<dbReference type="Proteomes" id="UP000266841">
    <property type="component" value="Unassembled WGS sequence"/>
</dbReference>
<protein>
    <submittedName>
        <fullName evidence="1">Uncharacterized protein</fullName>
    </submittedName>
</protein>
<feature type="non-terminal residue" evidence="1">
    <location>
        <position position="1"/>
    </location>
</feature>
<dbReference type="EMBL" id="AGNL01032282">
    <property type="protein sequence ID" value="EJK56155.1"/>
    <property type="molecule type" value="Genomic_DNA"/>
</dbReference>
<keyword evidence="2" id="KW-1185">Reference proteome</keyword>
<reference evidence="1 2" key="1">
    <citation type="journal article" date="2012" name="Genome Biol.">
        <title>Genome and low-iron response of an oceanic diatom adapted to chronic iron limitation.</title>
        <authorList>
            <person name="Lommer M."/>
            <person name="Specht M."/>
            <person name="Roy A.S."/>
            <person name="Kraemer L."/>
            <person name="Andreson R."/>
            <person name="Gutowska M.A."/>
            <person name="Wolf J."/>
            <person name="Bergner S.V."/>
            <person name="Schilhabel M.B."/>
            <person name="Klostermeier U.C."/>
            <person name="Beiko R.G."/>
            <person name="Rosenstiel P."/>
            <person name="Hippler M."/>
            <person name="Laroche J."/>
        </authorList>
    </citation>
    <scope>NUCLEOTIDE SEQUENCE [LARGE SCALE GENOMIC DNA]</scope>
    <source>
        <strain evidence="1 2">CCMP1005</strain>
    </source>
</reference>
<evidence type="ECO:0000313" key="1">
    <source>
        <dbReference type="EMBL" id="EJK56155.1"/>
    </source>
</evidence>
<gene>
    <name evidence="1" type="ORF">THAOC_24010</name>
</gene>
<accession>K0RT54</accession>
<proteinExistence type="predicted"/>
<evidence type="ECO:0000313" key="2">
    <source>
        <dbReference type="Proteomes" id="UP000266841"/>
    </source>
</evidence>